<proteinExistence type="inferred from homology"/>
<evidence type="ECO:0000256" key="2">
    <source>
        <dbReference type="ARBA" id="ARBA00023015"/>
    </source>
</evidence>
<comment type="caution">
    <text evidence="6">The sequence shown here is derived from an EMBL/GenBank/DDBJ whole genome shotgun (WGS) entry which is preliminary data.</text>
</comment>
<dbReference type="Gene3D" id="1.10.10.10">
    <property type="entry name" value="Winged helix-like DNA-binding domain superfamily/Winged helix DNA-binding domain"/>
    <property type="match status" value="1"/>
</dbReference>
<name>A0A843YPC3_9BURK</name>
<dbReference type="InterPro" id="IPR036388">
    <property type="entry name" value="WH-like_DNA-bd_sf"/>
</dbReference>
<dbReference type="InterPro" id="IPR036390">
    <property type="entry name" value="WH_DNA-bd_sf"/>
</dbReference>
<sequence>MQDLNDLFFFASVVEHGGFSAASRALGVPKSRLSRRVAELEQRLNARLLQRNTRSITLTDLGQRFYQHCQEVIAAAEAAQLTITSSLAEPNGLVRVSCPTAIAKMGLETLVILFLEKYPKVRLDFILSNRRINLLEEGIDVAVRARITGDEDPNLATRRLRTTSDYLVAAPALMAQSGALAHPKDLSKLPILGAVDQDRRMRLSFTGPDNAHAAIVVEPRLAIEDFNVRKEVALHGLGITTLPGEYCLKEFELGTLVHVLPAWSLPSGSVQVVYPTQRGLIPAVRVFVDFLSEHLGERV</sequence>
<dbReference type="GO" id="GO:0043565">
    <property type="term" value="F:sequence-specific DNA binding"/>
    <property type="evidence" value="ECO:0007669"/>
    <property type="project" value="TreeGrafter"/>
</dbReference>
<keyword evidence="3" id="KW-0238">DNA-binding</keyword>
<evidence type="ECO:0000259" key="5">
    <source>
        <dbReference type="PROSITE" id="PS50931"/>
    </source>
</evidence>
<reference evidence="6 7" key="1">
    <citation type="submission" date="2019-10" db="EMBL/GenBank/DDBJ databases">
        <title>Glaciimonas soli sp. nov., a psychrophilic bacterium isolated from the forest soil of a high elevation mountain in Taiwan.</title>
        <authorList>
            <person name="Wang L.-T."/>
            <person name="Shieh W.Y."/>
        </authorList>
    </citation>
    <scope>NUCLEOTIDE SEQUENCE [LARGE SCALE GENOMIC DNA]</scope>
    <source>
        <strain evidence="6 7">GS1</strain>
    </source>
</reference>
<organism evidence="6 7">
    <name type="scientific">Glaciimonas soli</name>
    <dbReference type="NCBI Taxonomy" id="2590999"/>
    <lineage>
        <taxon>Bacteria</taxon>
        <taxon>Pseudomonadati</taxon>
        <taxon>Pseudomonadota</taxon>
        <taxon>Betaproteobacteria</taxon>
        <taxon>Burkholderiales</taxon>
        <taxon>Oxalobacteraceae</taxon>
        <taxon>Glaciimonas</taxon>
    </lineage>
</organism>
<dbReference type="Proteomes" id="UP000451565">
    <property type="component" value="Unassembled WGS sequence"/>
</dbReference>
<evidence type="ECO:0000256" key="3">
    <source>
        <dbReference type="ARBA" id="ARBA00023125"/>
    </source>
</evidence>
<dbReference type="PANTHER" id="PTHR30537:SF31">
    <property type="entry name" value="TRANSCRIPTIONAL REGULATOR, LYSR FAMILY"/>
    <property type="match status" value="1"/>
</dbReference>
<dbReference type="InterPro" id="IPR058163">
    <property type="entry name" value="LysR-type_TF_proteobact-type"/>
</dbReference>
<keyword evidence="7" id="KW-1185">Reference proteome</keyword>
<dbReference type="Gene3D" id="3.40.190.290">
    <property type="match status" value="1"/>
</dbReference>
<keyword evidence="4" id="KW-0804">Transcription</keyword>
<dbReference type="PANTHER" id="PTHR30537">
    <property type="entry name" value="HTH-TYPE TRANSCRIPTIONAL REGULATOR"/>
    <property type="match status" value="1"/>
</dbReference>
<dbReference type="PROSITE" id="PS50931">
    <property type="entry name" value="HTH_LYSR"/>
    <property type="match status" value="1"/>
</dbReference>
<protein>
    <submittedName>
        <fullName evidence="6">LysR family transcriptional regulator</fullName>
    </submittedName>
</protein>
<evidence type="ECO:0000256" key="4">
    <source>
        <dbReference type="ARBA" id="ARBA00023163"/>
    </source>
</evidence>
<dbReference type="InterPro" id="IPR005119">
    <property type="entry name" value="LysR_subst-bd"/>
</dbReference>
<dbReference type="GO" id="GO:0006351">
    <property type="term" value="P:DNA-templated transcription"/>
    <property type="evidence" value="ECO:0007669"/>
    <property type="project" value="TreeGrafter"/>
</dbReference>
<dbReference type="RefSeq" id="WP_153233183.1">
    <property type="nucleotide sequence ID" value="NZ_WINI01000001.1"/>
</dbReference>
<dbReference type="InterPro" id="IPR000847">
    <property type="entry name" value="LysR_HTH_N"/>
</dbReference>
<dbReference type="EMBL" id="WINI01000001">
    <property type="protein sequence ID" value="MQQ99623.1"/>
    <property type="molecule type" value="Genomic_DNA"/>
</dbReference>
<dbReference type="FunFam" id="1.10.10.10:FF:000001">
    <property type="entry name" value="LysR family transcriptional regulator"/>
    <property type="match status" value="1"/>
</dbReference>
<evidence type="ECO:0000313" key="7">
    <source>
        <dbReference type="Proteomes" id="UP000451565"/>
    </source>
</evidence>
<dbReference type="SUPFAM" id="SSF53850">
    <property type="entry name" value="Periplasmic binding protein-like II"/>
    <property type="match status" value="1"/>
</dbReference>
<evidence type="ECO:0000256" key="1">
    <source>
        <dbReference type="ARBA" id="ARBA00009437"/>
    </source>
</evidence>
<gene>
    <name evidence="6" type="ORF">GEV47_02850</name>
</gene>
<accession>A0A843YPC3</accession>
<dbReference type="SUPFAM" id="SSF46785">
    <property type="entry name" value="Winged helix' DNA-binding domain"/>
    <property type="match status" value="1"/>
</dbReference>
<keyword evidence="2" id="KW-0805">Transcription regulation</keyword>
<feature type="domain" description="HTH lysR-type" evidence="5">
    <location>
        <begin position="1"/>
        <end position="59"/>
    </location>
</feature>
<dbReference type="Pfam" id="PF00126">
    <property type="entry name" value="HTH_1"/>
    <property type="match status" value="1"/>
</dbReference>
<dbReference type="GO" id="GO:0003700">
    <property type="term" value="F:DNA-binding transcription factor activity"/>
    <property type="evidence" value="ECO:0007669"/>
    <property type="project" value="InterPro"/>
</dbReference>
<evidence type="ECO:0000313" key="6">
    <source>
        <dbReference type="EMBL" id="MQQ99623.1"/>
    </source>
</evidence>
<dbReference type="AlphaFoldDB" id="A0A843YPC3"/>
<comment type="similarity">
    <text evidence="1">Belongs to the LysR transcriptional regulatory family.</text>
</comment>
<dbReference type="Pfam" id="PF03466">
    <property type="entry name" value="LysR_substrate"/>
    <property type="match status" value="1"/>
</dbReference>
<dbReference type="OrthoDB" id="5671700at2"/>